<feature type="transmembrane region" description="Helical" evidence="1">
    <location>
        <begin position="185"/>
        <end position="206"/>
    </location>
</feature>
<dbReference type="PIRSF" id="PIRSF032908">
    <property type="entry name" value="UCP032908"/>
    <property type="match status" value="1"/>
</dbReference>
<evidence type="ECO:0000259" key="2">
    <source>
        <dbReference type="Pfam" id="PF07853"/>
    </source>
</evidence>
<dbReference type="InterPro" id="IPR043831">
    <property type="entry name" value="DUF5808"/>
</dbReference>
<feature type="transmembrane region" description="Helical" evidence="1">
    <location>
        <begin position="136"/>
        <end position="156"/>
    </location>
</feature>
<feature type="transmembrane region" description="Helical" evidence="1">
    <location>
        <begin position="6"/>
        <end position="24"/>
    </location>
</feature>
<keyword evidence="5" id="KW-1185">Reference proteome</keyword>
<gene>
    <name evidence="4" type="ORF">R4Z09_26725</name>
</gene>
<dbReference type="Pfam" id="PF19124">
    <property type="entry name" value="DUF5808"/>
    <property type="match status" value="1"/>
</dbReference>
<dbReference type="Pfam" id="PF07853">
    <property type="entry name" value="DUF1648"/>
    <property type="match status" value="1"/>
</dbReference>
<evidence type="ECO:0000313" key="5">
    <source>
        <dbReference type="Proteomes" id="UP001357223"/>
    </source>
</evidence>
<protein>
    <submittedName>
        <fullName evidence="4">DUF5808 domain-containing protein</fullName>
    </submittedName>
</protein>
<reference evidence="4 5" key="1">
    <citation type="submission" date="2023-10" db="EMBL/GenBank/DDBJ databases">
        <title>Niallia locisalis sp.nov. isolated from a salt pond sample.</title>
        <authorList>
            <person name="Li X.-J."/>
            <person name="Dong L."/>
        </authorList>
    </citation>
    <scope>NUCLEOTIDE SEQUENCE [LARGE SCALE GENOMIC DNA]</scope>
    <source>
        <strain evidence="4 5">DSM 29761</strain>
    </source>
</reference>
<feature type="domain" description="DUF1648" evidence="2">
    <location>
        <begin position="146"/>
        <end position="193"/>
    </location>
</feature>
<feature type="transmembrane region" description="Helical" evidence="1">
    <location>
        <begin position="82"/>
        <end position="102"/>
    </location>
</feature>
<keyword evidence="1" id="KW-1133">Transmembrane helix</keyword>
<dbReference type="InterPro" id="IPR012867">
    <property type="entry name" value="DUF1648"/>
</dbReference>
<feature type="transmembrane region" description="Helical" evidence="1">
    <location>
        <begin position="342"/>
        <end position="363"/>
    </location>
</feature>
<accession>A0ABZ2CBA4</accession>
<keyword evidence="1" id="KW-0472">Membrane</keyword>
<feature type="transmembrane region" description="Helical" evidence="1">
    <location>
        <begin position="266"/>
        <end position="287"/>
    </location>
</feature>
<dbReference type="PANTHER" id="PTHR37810:SF9">
    <property type="entry name" value="MEMBRANE PROTEIN"/>
    <property type="match status" value="1"/>
</dbReference>
<proteinExistence type="predicted"/>
<dbReference type="PANTHER" id="PTHR37810">
    <property type="entry name" value="IMMUNITY PROTEIN SDPI"/>
    <property type="match status" value="1"/>
</dbReference>
<dbReference type="EMBL" id="CP137640">
    <property type="protein sequence ID" value="WVX80773.1"/>
    <property type="molecule type" value="Genomic_DNA"/>
</dbReference>
<dbReference type="InterPro" id="IPR014574">
    <property type="entry name" value="UCP032908"/>
</dbReference>
<feature type="transmembrane region" description="Helical" evidence="1">
    <location>
        <begin position="233"/>
        <end position="254"/>
    </location>
</feature>
<keyword evidence="1" id="KW-0812">Transmembrane</keyword>
<dbReference type="RefSeq" id="WP_338449704.1">
    <property type="nucleotide sequence ID" value="NZ_CP137640.1"/>
</dbReference>
<dbReference type="Proteomes" id="UP001357223">
    <property type="component" value="Chromosome"/>
</dbReference>
<sequence length="364" mass="40920">MAFIVFFILILFLTCLESAIPYLVKRTVVFGVSIPDQHVTDDKLNRYKKTYTIFVASVSIAALAIFTFWYSTSSPAEEKMVLYGMAIQFGIMLLSIALYFFYHGKTAQRKKAEKWGENVKRIKAADLSARVQDEMLPWYVFFLPMIITIGVLIYTISKYPVLPDQIPTHWGINGKPDAFTVKTPFSAIQMLIILLVMQVMMIAINLSTKRSGIKVSTTNTQATRARQLTLRKYSSWLTFITSVLLTMLFSFFQLSTIHEDLAGDAVTFALPMVFLFLVLAGTIIFAVKVGTAGNNSAGAQPAEGVGDYDEDEYWKGGLFYFNKNDPSIFVEKRFGVGWTLNFANPIGYLIIIVPLIVILVLSFL</sequence>
<feature type="transmembrane region" description="Helical" evidence="1">
    <location>
        <begin position="51"/>
        <end position="70"/>
    </location>
</feature>
<evidence type="ECO:0000256" key="1">
    <source>
        <dbReference type="SAM" id="Phobius"/>
    </source>
</evidence>
<name>A0ABZ2CBA4_9BACI</name>
<feature type="domain" description="DUF5808" evidence="3">
    <location>
        <begin position="323"/>
        <end position="348"/>
    </location>
</feature>
<evidence type="ECO:0000259" key="3">
    <source>
        <dbReference type="Pfam" id="PF19124"/>
    </source>
</evidence>
<organism evidence="4 5">
    <name type="scientific">Niallia oryzisoli</name>
    <dbReference type="NCBI Taxonomy" id="1737571"/>
    <lineage>
        <taxon>Bacteria</taxon>
        <taxon>Bacillati</taxon>
        <taxon>Bacillota</taxon>
        <taxon>Bacilli</taxon>
        <taxon>Bacillales</taxon>
        <taxon>Bacillaceae</taxon>
        <taxon>Niallia</taxon>
    </lineage>
</organism>
<evidence type="ECO:0000313" key="4">
    <source>
        <dbReference type="EMBL" id="WVX80773.1"/>
    </source>
</evidence>